<protein>
    <submittedName>
        <fullName evidence="3">SUMF1/EgtB/PvdO family nonheme iron enzyme</fullName>
    </submittedName>
</protein>
<name>A0A8J7MJ05_9BACT</name>
<evidence type="ECO:0000313" key="4">
    <source>
        <dbReference type="Proteomes" id="UP000624703"/>
    </source>
</evidence>
<organism evidence="3 4">
    <name type="scientific">Persicirhabdus sediminis</name>
    <dbReference type="NCBI Taxonomy" id="454144"/>
    <lineage>
        <taxon>Bacteria</taxon>
        <taxon>Pseudomonadati</taxon>
        <taxon>Verrucomicrobiota</taxon>
        <taxon>Verrucomicrobiia</taxon>
        <taxon>Verrucomicrobiales</taxon>
        <taxon>Verrucomicrobiaceae</taxon>
        <taxon>Persicirhabdus</taxon>
    </lineage>
</organism>
<feature type="domain" description="Sulfatase-modifying factor enzyme-like" evidence="1">
    <location>
        <begin position="900"/>
        <end position="1160"/>
    </location>
</feature>
<dbReference type="SUPFAM" id="SSF56436">
    <property type="entry name" value="C-type lectin-like"/>
    <property type="match status" value="1"/>
</dbReference>
<dbReference type="PANTHER" id="PTHR23150">
    <property type="entry name" value="SULFATASE MODIFYING FACTOR 1, 2"/>
    <property type="match status" value="1"/>
</dbReference>
<gene>
    <name evidence="3" type="ORF">JIN82_12010</name>
</gene>
<dbReference type="EMBL" id="JAENIM010000041">
    <property type="protein sequence ID" value="MBK1791878.1"/>
    <property type="molecule type" value="Genomic_DNA"/>
</dbReference>
<dbReference type="SUPFAM" id="SSF82171">
    <property type="entry name" value="DPP6 N-terminal domain-like"/>
    <property type="match status" value="1"/>
</dbReference>
<dbReference type="Proteomes" id="UP000624703">
    <property type="component" value="Unassembled WGS sequence"/>
</dbReference>
<evidence type="ECO:0000259" key="2">
    <source>
        <dbReference type="Pfam" id="PF18582"/>
    </source>
</evidence>
<dbReference type="Pfam" id="PF03781">
    <property type="entry name" value="FGE-sulfatase"/>
    <property type="match status" value="1"/>
</dbReference>
<dbReference type="PANTHER" id="PTHR23150:SF19">
    <property type="entry name" value="FORMYLGLYCINE-GENERATING ENZYME"/>
    <property type="match status" value="1"/>
</dbReference>
<dbReference type="GO" id="GO:0120147">
    <property type="term" value="F:formylglycine-generating oxidase activity"/>
    <property type="evidence" value="ECO:0007669"/>
    <property type="project" value="TreeGrafter"/>
</dbReference>
<dbReference type="InterPro" id="IPR011042">
    <property type="entry name" value="6-blade_b-propeller_TolB-like"/>
</dbReference>
<evidence type="ECO:0000313" key="3">
    <source>
        <dbReference type="EMBL" id="MBK1791878.1"/>
    </source>
</evidence>
<proteinExistence type="predicted"/>
<keyword evidence="4" id="KW-1185">Reference proteome</keyword>
<dbReference type="InterPro" id="IPR040698">
    <property type="entry name" value="HZS_alpha_mid"/>
</dbReference>
<dbReference type="Gene3D" id="2.120.10.30">
    <property type="entry name" value="TolB, C-terminal domain"/>
    <property type="match status" value="1"/>
</dbReference>
<comment type="caution">
    <text evidence="3">The sequence shown here is derived from an EMBL/GenBank/DDBJ whole genome shotgun (WGS) entry which is preliminary data.</text>
</comment>
<accession>A0A8J7MJ05</accession>
<dbReference type="InterPro" id="IPR005532">
    <property type="entry name" value="SUMF_dom"/>
</dbReference>
<dbReference type="InterPro" id="IPR051043">
    <property type="entry name" value="Sulfatase_Mod_Factor_Kinase"/>
</dbReference>
<feature type="domain" description="Hydrazine synthase alpha subunit middle" evidence="2">
    <location>
        <begin position="586"/>
        <end position="676"/>
    </location>
</feature>
<dbReference type="InterPro" id="IPR036280">
    <property type="entry name" value="Multihaem_cyt_sf"/>
</dbReference>
<sequence>MSICLWNSSWGRGQCELSDWYVGAEGKVTDWLGDFDKASENPDCWLETKGQFNRSLRFTNRKHPQFLIAKLTADSDYLQGLSVPTYNTEVRVNGQIIPKYRDSGLFYQLPLKKGENTFEIKVLPIPKNQKRPAHQLHMTRIELEFVYPEYEKSLEDLQLSIVNLAKEFPSYDASKYSARFKKLSKGEDWDALKALRHEALVADNPMVDFEEIIFRRSKSTRMPANWRGNSEFLHRAKQKFSFNFSDSIEAMNVRSGDLREIYKPSDTKEALMDINLHFDAGKFLYSGINTETQTSEVYEMNVDGSGKRQITTHRDEIDNYNAVYLPNGKLIYCSTASLNSVPCVGGSDYVGTLFEMNADGSGKRQLTFDQENAWYPWVKENGKVQYSRWEYTDNSHYFTRILMEMNPDGTDNRSVYGSNSYWPNTLFYAKQIPGNSSQFSAIVSGHHGPSRQGELWVFDQSKGSFEGDGAMYRIPGRGRTYEPEIIDQYVVGKWPMFVHPYPLGDGYFLVAGKMTPETPWALYMVDKFDNMVQLGESRDQMFEPIPLKARPTPRVIPERRNLEADDANLYIQNIYAGPGLEGIPQGEIGGLRLFTYGYAYRDTGNHDALAIEGGWDMKRVLGTVPVEEDGSVMVKIPHSQPISIQPLDKDGNAMQVMRSWLAAQPGETVSCVGCHEPSNTAPLPNVTLASKKSPQELKPWSEHPIHGFGFKREIQPVLDQYCAGCHDGSDDKPNFADITEHKFRRASFSTSYMALHPYVRRPGPESDLHILTPMDFHVSTSELFQILDKGHHGVELSDEAREKLVTWVDLNVPYHATWTEFDSDPLTLKWAKRTVEYKKKFVGIDDDIEWMPPLPTERPEFIKPAKLERPEAVTHSSWPIDFSNHKVEKKMIKFGESVLEFVRIPAGEFVMGSVDGERDEFPQSVVKIDRPFWMSTTEVTNAQMREFKPEHHSRFINQQWKDHIFPGYPANDPQMPAIRVNWNDAMAFASWLGEQSGQTINLPTEAQWEWAARAGSDQPFFFGTTGFENYANLADTNIGDLAVRGVDPQPVPKQHRTPLIDFVPRDESFDDGRMLPDGTGQYKANAFGLHDMIGNVAEWTRTSYKPYPYNETDGRNDLSTDDAKVVRGGSWRDRPHRATSSYRLKYAPFQQVYNVGFRVIIED</sequence>
<dbReference type="InterPro" id="IPR042095">
    <property type="entry name" value="SUMF_sf"/>
</dbReference>
<dbReference type="InterPro" id="IPR016187">
    <property type="entry name" value="CTDL_fold"/>
</dbReference>
<reference evidence="3" key="1">
    <citation type="submission" date="2021-01" db="EMBL/GenBank/DDBJ databases">
        <title>Modified the classification status of verrucomicrobia.</title>
        <authorList>
            <person name="Feng X."/>
        </authorList>
    </citation>
    <scope>NUCLEOTIDE SEQUENCE</scope>
    <source>
        <strain evidence="3">_KCTC 22039</strain>
    </source>
</reference>
<dbReference type="Pfam" id="PF18582">
    <property type="entry name" value="HZS_alpha"/>
    <property type="match status" value="1"/>
</dbReference>
<dbReference type="SUPFAM" id="SSF48695">
    <property type="entry name" value="Multiheme cytochromes"/>
    <property type="match status" value="1"/>
</dbReference>
<dbReference type="Gene3D" id="3.90.1580.10">
    <property type="entry name" value="paralog of FGE (formylglycine-generating enzyme)"/>
    <property type="match status" value="1"/>
</dbReference>
<evidence type="ECO:0000259" key="1">
    <source>
        <dbReference type="Pfam" id="PF03781"/>
    </source>
</evidence>
<dbReference type="AlphaFoldDB" id="A0A8J7MJ05"/>